<evidence type="ECO:0000313" key="1">
    <source>
        <dbReference type="EMBL" id="RJE21949.1"/>
    </source>
</evidence>
<keyword evidence="2" id="KW-1185">Reference proteome</keyword>
<proteinExistence type="predicted"/>
<accession>A0A3A2ZFJ7</accession>
<dbReference type="InterPro" id="IPR046670">
    <property type="entry name" value="DUF6540"/>
</dbReference>
<dbReference type="Proteomes" id="UP000266188">
    <property type="component" value="Unassembled WGS sequence"/>
</dbReference>
<dbReference type="Pfam" id="PF20174">
    <property type="entry name" value="DUF6540"/>
    <property type="match status" value="1"/>
</dbReference>
<protein>
    <submittedName>
        <fullName evidence="1">Uncharacterized protein</fullName>
    </submittedName>
</protein>
<sequence length="167" mass="18099">MATTPHQSIAAQYENYAVYVLLSSRGAQPGFHWGIFIPTASPNGHVWHATNREGGWKLEQKISANVPFSMSLVLAYKIGSVNPSSWQTCLNVLNGVNANGIPSPNTGEQFSCRVWVKDAILALHNNHILVLSETISAIEVKLVNRANAHKTKVEGGQSPARVENSGN</sequence>
<gene>
    <name evidence="1" type="ORF">PHISCL_05724</name>
</gene>
<reference evidence="2" key="1">
    <citation type="submission" date="2017-02" db="EMBL/GenBank/DDBJ databases">
        <authorList>
            <person name="Tafer H."/>
            <person name="Lopandic K."/>
        </authorList>
    </citation>
    <scope>NUCLEOTIDE SEQUENCE [LARGE SCALE GENOMIC DNA]</scope>
    <source>
        <strain evidence="2">CBS 366.77</strain>
    </source>
</reference>
<dbReference type="OrthoDB" id="3016366at2759"/>
<organism evidence="1 2">
    <name type="scientific">Aspergillus sclerotialis</name>
    <dbReference type="NCBI Taxonomy" id="2070753"/>
    <lineage>
        <taxon>Eukaryota</taxon>
        <taxon>Fungi</taxon>
        <taxon>Dikarya</taxon>
        <taxon>Ascomycota</taxon>
        <taxon>Pezizomycotina</taxon>
        <taxon>Eurotiomycetes</taxon>
        <taxon>Eurotiomycetidae</taxon>
        <taxon>Eurotiales</taxon>
        <taxon>Aspergillaceae</taxon>
        <taxon>Aspergillus</taxon>
        <taxon>Aspergillus subgen. Polypaecilum</taxon>
    </lineage>
</organism>
<evidence type="ECO:0000313" key="2">
    <source>
        <dbReference type="Proteomes" id="UP000266188"/>
    </source>
</evidence>
<comment type="caution">
    <text evidence="1">The sequence shown here is derived from an EMBL/GenBank/DDBJ whole genome shotgun (WGS) entry which is preliminary data.</text>
</comment>
<dbReference type="AlphaFoldDB" id="A0A3A2ZFJ7"/>
<dbReference type="EMBL" id="MVGC01000196">
    <property type="protein sequence ID" value="RJE21949.1"/>
    <property type="molecule type" value="Genomic_DNA"/>
</dbReference>
<name>A0A3A2ZFJ7_9EURO</name>